<feature type="transmembrane region" description="Helical" evidence="1">
    <location>
        <begin position="12"/>
        <end position="30"/>
    </location>
</feature>
<sequence>MGLLTYSYAKPLLLAMIGLFLVFAFVNILLWEGLDTFNSNSYSVASFFIIAYCLLYYYQKLTNPATMSIFESRDFYYVTGLLVYFTSCFFIFVSYRKLTQENVSNLGLLWMIHNVVFLLMCIFFLIGFLCKPSPQKYNLL</sequence>
<proteinExistence type="predicted"/>
<gene>
    <name evidence="2" type="ORF">GXP67_06175</name>
</gene>
<evidence type="ECO:0000256" key="1">
    <source>
        <dbReference type="SAM" id="Phobius"/>
    </source>
</evidence>
<keyword evidence="1" id="KW-0472">Membrane</keyword>
<evidence type="ECO:0000313" key="2">
    <source>
        <dbReference type="EMBL" id="QHT66273.1"/>
    </source>
</evidence>
<reference evidence="2 3" key="1">
    <citation type="submission" date="2020-01" db="EMBL/GenBank/DDBJ databases">
        <authorList>
            <person name="Kim M.K."/>
        </authorList>
    </citation>
    <scope>NUCLEOTIDE SEQUENCE [LARGE SCALE GENOMIC DNA]</scope>
    <source>
        <strain evidence="2 3">172606-1</strain>
    </source>
</reference>
<feature type="transmembrane region" description="Helical" evidence="1">
    <location>
        <begin position="75"/>
        <end position="95"/>
    </location>
</feature>
<name>A0A6C0GES4_9BACT</name>
<keyword evidence="3" id="KW-1185">Reference proteome</keyword>
<dbReference type="Proteomes" id="UP000480178">
    <property type="component" value="Chromosome"/>
</dbReference>
<keyword evidence="1" id="KW-0812">Transmembrane</keyword>
<feature type="transmembrane region" description="Helical" evidence="1">
    <location>
        <begin position="42"/>
        <end position="59"/>
    </location>
</feature>
<evidence type="ECO:0000313" key="3">
    <source>
        <dbReference type="Proteomes" id="UP000480178"/>
    </source>
</evidence>
<keyword evidence="1" id="KW-1133">Transmembrane helix</keyword>
<dbReference type="EMBL" id="CP048222">
    <property type="protein sequence ID" value="QHT66273.1"/>
    <property type="molecule type" value="Genomic_DNA"/>
</dbReference>
<organism evidence="2 3">
    <name type="scientific">Rhodocytophaga rosea</name>
    <dbReference type="NCBI Taxonomy" id="2704465"/>
    <lineage>
        <taxon>Bacteria</taxon>
        <taxon>Pseudomonadati</taxon>
        <taxon>Bacteroidota</taxon>
        <taxon>Cytophagia</taxon>
        <taxon>Cytophagales</taxon>
        <taxon>Rhodocytophagaceae</taxon>
        <taxon>Rhodocytophaga</taxon>
    </lineage>
</organism>
<dbReference type="RefSeq" id="WP_162442336.1">
    <property type="nucleotide sequence ID" value="NZ_CP048222.1"/>
</dbReference>
<accession>A0A6C0GES4</accession>
<feature type="transmembrane region" description="Helical" evidence="1">
    <location>
        <begin position="107"/>
        <end position="130"/>
    </location>
</feature>
<dbReference type="KEGG" id="rhoz:GXP67_06175"/>
<protein>
    <submittedName>
        <fullName evidence="2">Uncharacterized protein</fullName>
    </submittedName>
</protein>
<dbReference type="AlphaFoldDB" id="A0A6C0GES4"/>